<evidence type="ECO:0000313" key="2">
    <source>
        <dbReference type="EMBL" id="MBS7528782.1"/>
    </source>
</evidence>
<keyword evidence="1" id="KW-1133">Transmembrane helix</keyword>
<feature type="transmembrane region" description="Helical" evidence="1">
    <location>
        <begin position="30"/>
        <end position="48"/>
    </location>
</feature>
<evidence type="ECO:0008006" key="4">
    <source>
        <dbReference type="Google" id="ProtNLM"/>
    </source>
</evidence>
<sequence length="139" mass="16598">MKFTTIRKWITFTGLYLIILFIINREINSAYISMILIVSAMYLWNYAITIDHHYLVVHRLVNKNIKVNLSEIEAVEIESNHLGYGSWTLMTIKSRYKQYEFKMTHFNQKALVKAIELLSVQYDFELDQSKFRTSKMDFI</sequence>
<protein>
    <recommendedName>
        <fullName evidence="4">PH domain-containing protein</fullName>
    </recommendedName>
</protein>
<name>A0ABS5PWN8_9FIRM</name>
<feature type="transmembrane region" description="Helical" evidence="1">
    <location>
        <begin position="6"/>
        <end position="23"/>
    </location>
</feature>
<evidence type="ECO:0000313" key="3">
    <source>
        <dbReference type="Proteomes" id="UP000746471"/>
    </source>
</evidence>
<gene>
    <name evidence="2" type="ORF">KHM83_19120</name>
</gene>
<organism evidence="2 3">
    <name type="scientific">Fusibacter paucivorans</name>
    <dbReference type="NCBI Taxonomy" id="76009"/>
    <lineage>
        <taxon>Bacteria</taxon>
        <taxon>Bacillati</taxon>
        <taxon>Bacillota</taxon>
        <taxon>Clostridia</taxon>
        <taxon>Eubacteriales</taxon>
        <taxon>Eubacteriales Family XII. Incertae Sedis</taxon>
        <taxon>Fusibacter</taxon>
    </lineage>
</organism>
<keyword evidence="1" id="KW-0812">Transmembrane</keyword>
<evidence type="ECO:0000256" key="1">
    <source>
        <dbReference type="SAM" id="Phobius"/>
    </source>
</evidence>
<keyword evidence="3" id="KW-1185">Reference proteome</keyword>
<proteinExistence type="predicted"/>
<dbReference type="Proteomes" id="UP000746471">
    <property type="component" value="Unassembled WGS sequence"/>
</dbReference>
<dbReference type="EMBL" id="JAHBCL010000060">
    <property type="protein sequence ID" value="MBS7528782.1"/>
    <property type="molecule type" value="Genomic_DNA"/>
</dbReference>
<keyword evidence="1" id="KW-0472">Membrane</keyword>
<comment type="caution">
    <text evidence="2">The sequence shown here is derived from an EMBL/GenBank/DDBJ whole genome shotgun (WGS) entry which is preliminary data.</text>
</comment>
<accession>A0ABS5PWN8</accession>
<reference evidence="2 3" key="1">
    <citation type="submission" date="2021-05" db="EMBL/GenBank/DDBJ databases">
        <title>Fusibacter ferrireducens sp. nov., an anaerobic, sulfur- and Fe-reducing bacterium isolated from the mangrove sediment.</title>
        <authorList>
            <person name="Qiu D."/>
        </authorList>
    </citation>
    <scope>NUCLEOTIDE SEQUENCE [LARGE SCALE GENOMIC DNA]</scope>
    <source>
        <strain evidence="2 3">DSM 12116</strain>
    </source>
</reference>
<dbReference type="RefSeq" id="WP_213238637.1">
    <property type="nucleotide sequence ID" value="NZ_JAHBCL010000060.1"/>
</dbReference>